<protein>
    <submittedName>
        <fullName evidence="4">Uncharacterized protein</fullName>
    </submittedName>
</protein>
<feature type="transmembrane region" description="Helical" evidence="2">
    <location>
        <begin position="352"/>
        <end position="370"/>
    </location>
</feature>
<evidence type="ECO:0000256" key="1">
    <source>
        <dbReference type="SAM" id="MobiDB-lite"/>
    </source>
</evidence>
<feature type="signal peptide" evidence="3">
    <location>
        <begin position="1"/>
        <end position="19"/>
    </location>
</feature>
<keyword evidence="2" id="KW-0472">Membrane</keyword>
<feature type="chain" id="PRO_5043509092" evidence="3">
    <location>
        <begin position="20"/>
        <end position="423"/>
    </location>
</feature>
<name>A0AAW2HY12_9NEOP</name>
<evidence type="ECO:0000256" key="3">
    <source>
        <dbReference type="SAM" id="SignalP"/>
    </source>
</evidence>
<keyword evidence="2" id="KW-1133">Transmembrane helix</keyword>
<feature type="compositionally biased region" description="Basic and acidic residues" evidence="1">
    <location>
        <begin position="318"/>
        <end position="330"/>
    </location>
</feature>
<dbReference type="PANTHER" id="PTHR16502:SF0">
    <property type="entry name" value="KERATINOCYTE-ASSOCIATED TRANSMEMBRANE PROTEIN 2"/>
    <property type="match status" value="1"/>
</dbReference>
<evidence type="ECO:0000313" key="4">
    <source>
        <dbReference type="EMBL" id="KAL0274561.1"/>
    </source>
</evidence>
<feature type="compositionally biased region" description="Basic and acidic residues" evidence="1">
    <location>
        <begin position="199"/>
        <end position="208"/>
    </location>
</feature>
<dbReference type="AlphaFoldDB" id="A0AAW2HY12"/>
<feature type="compositionally biased region" description="Basic and acidic residues" evidence="1">
    <location>
        <begin position="288"/>
        <end position="305"/>
    </location>
</feature>
<evidence type="ECO:0000256" key="2">
    <source>
        <dbReference type="SAM" id="Phobius"/>
    </source>
</evidence>
<dbReference type="InterPro" id="IPR037645">
    <property type="entry name" value="KCT2"/>
</dbReference>
<proteinExistence type="predicted"/>
<dbReference type="Pfam" id="PF17818">
    <property type="entry name" value="KCT2"/>
    <property type="match status" value="1"/>
</dbReference>
<keyword evidence="3" id="KW-0732">Signal</keyword>
<dbReference type="EMBL" id="JARGDH010000002">
    <property type="protein sequence ID" value="KAL0274561.1"/>
    <property type="molecule type" value="Genomic_DNA"/>
</dbReference>
<sequence>MKMKFSLILFINLAAIATTQKLIQTTVKPSHKIRLEIPDKCSNIFERFNKFKSCEIPEEENITYPVFAVPYICLLSAAMLIESCDNQQLTTQILQFNETSYDKTVCPLTHNPKKNFGNITLAGGISYLSSADTCKIVCEFGPQIKSDCKVMKFLSEILSRSHDYQNTHEQEVQTETDLKPANSLVKQLKTVGNVGPDKSSIKKDHILEQKANVTSEKTTENSDVKSSIPAHVQGNNNRNNPIDDHIKEQTSAKKDMNYDRASNITESGAASNVRKPNPLEIETTSSERLNDRDPYSPNYNKKDQYGDLSDESMIAPPEKNELPNKENDYEKSIDTKEFTNTDNFFRAEDSHFSVYFLMTVSIIIIGYIIYHNKNKIVAYALEGRRNKSGRRRPTSASYRKLDCNLEEAIASNPSHASVTNVVY</sequence>
<comment type="caution">
    <text evidence="4">The sequence shown here is derived from an EMBL/GenBank/DDBJ whole genome shotgun (WGS) entry which is preliminary data.</text>
</comment>
<keyword evidence="2" id="KW-0812">Transmembrane</keyword>
<gene>
    <name evidence="4" type="ORF">PYX00_002661</name>
</gene>
<organism evidence="4">
    <name type="scientific">Menopon gallinae</name>
    <name type="common">poultry shaft louse</name>
    <dbReference type="NCBI Taxonomy" id="328185"/>
    <lineage>
        <taxon>Eukaryota</taxon>
        <taxon>Metazoa</taxon>
        <taxon>Ecdysozoa</taxon>
        <taxon>Arthropoda</taxon>
        <taxon>Hexapoda</taxon>
        <taxon>Insecta</taxon>
        <taxon>Pterygota</taxon>
        <taxon>Neoptera</taxon>
        <taxon>Paraneoptera</taxon>
        <taxon>Psocodea</taxon>
        <taxon>Troctomorpha</taxon>
        <taxon>Phthiraptera</taxon>
        <taxon>Amblycera</taxon>
        <taxon>Menoponidae</taxon>
        <taxon>Menopon</taxon>
    </lineage>
</organism>
<feature type="region of interest" description="Disordered" evidence="1">
    <location>
        <begin position="264"/>
        <end position="330"/>
    </location>
</feature>
<dbReference type="PANTHER" id="PTHR16502">
    <property type="entry name" value="KERATINOCYTE-ASSOCIATED TRANSMEMBRANE PROTEIN 2"/>
    <property type="match status" value="1"/>
</dbReference>
<feature type="region of interest" description="Disordered" evidence="1">
    <location>
        <begin position="192"/>
        <end position="244"/>
    </location>
</feature>
<reference evidence="4" key="1">
    <citation type="journal article" date="2024" name="Gigascience">
        <title>Chromosome-level genome of the poultry shaft louse Menopon gallinae provides insight into the host-switching and adaptive evolution of parasitic lice.</title>
        <authorList>
            <person name="Xu Y."/>
            <person name="Ma L."/>
            <person name="Liu S."/>
            <person name="Liang Y."/>
            <person name="Liu Q."/>
            <person name="He Z."/>
            <person name="Tian L."/>
            <person name="Duan Y."/>
            <person name="Cai W."/>
            <person name="Li H."/>
            <person name="Song F."/>
        </authorList>
    </citation>
    <scope>NUCLEOTIDE SEQUENCE</scope>
    <source>
        <strain evidence="4">Cailab_2023a</strain>
    </source>
</reference>
<accession>A0AAW2HY12</accession>